<evidence type="ECO:0008006" key="3">
    <source>
        <dbReference type="Google" id="ProtNLM"/>
    </source>
</evidence>
<proteinExistence type="predicted"/>
<evidence type="ECO:0000313" key="1">
    <source>
        <dbReference type="EMBL" id="KAJ5607411.1"/>
    </source>
</evidence>
<dbReference type="AlphaFoldDB" id="A0AAD6EAJ7"/>
<dbReference type="PANTHER" id="PTHR47431:SF5">
    <property type="entry name" value="ZN(II)2CYS6 TRANSCRIPTION FACTOR (EUROFUNG)"/>
    <property type="match status" value="1"/>
</dbReference>
<dbReference type="GeneID" id="81585330"/>
<evidence type="ECO:0000313" key="2">
    <source>
        <dbReference type="Proteomes" id="UP001213799"/>
    </source>
</evidence>
<sequence>MIGLVSPYAGLHNLDLSPDSLSIVDGAQQIWGQLTPHDDSSFDSVPMHDMAPQHEDRPTVIRPFDEASQAKRSRMPYWPTSSLTLALSAMLVLIPTAEDTFPMAETSLALRRSYAQLFAQAALTAVETETDNLSPALSTNVLETESCRARNGLHPQVPTQLHPVMALVVLSIYEYCQRGNISRMRARGNQAITTAMDISLHRLDSTTTDYSEAQRRVWWMAPWPIMMKTQEALFESHKIVQNIERVDETTILSDFGTRIRKLDSNLVSLIGEADRHLLAIFDEEPEASVAQNMWMVSRMFIHA</sequence>
<accession>A0AAD6EAJ7</accession>
<keyword evidence="2" id="KW-1185">Reference proteome</keyword>
<comment type="caution">
    <text evidence="1">The sequence shown here is derived from an EMBL/GenBank/DDBJ whole genome shotgun (WGS) entry which is preliminary data.</text>
</comment>
<dbReference type="PANTHER" id="PTHR47431">
    <property type="entry name" value="ZN(II)2CYS6 TRANSCRIPTION FACTOR (EUROFUNG)-RELATED"/>
    <property type="match status" value="1"/>
</dbReference>
<reference evidence="1" key="2">
    <citation type="submission" date="2023-01" db="EMBL/GenBank/DDBJ databases">
        <authorList>
            <person name="Petersen C."/>
        </authorList>
    </citation>
    <scope>NUCLEOTIDE SEQUENCE</scope>
    <source>
        <strain evidence="1">IBT 12815</strain>
    </source>
</reference>
<dbReference type="Proteomes" id="UP001213799">
    <property type="component" value="Unassembled WGS sequence"/>
</dbReference>
<dbReference type="RefSeq" id="XP_056754836.1">
    <property type="nucleotide sequence ID" value="XM_056895088.1"/>
</dbReference>
<dbReference type="EMBL" id="JAQJAE010000002">
    <property type="protein sequence ID" value="KAJ5607411.1"/>
    <property type="molecule type" value="Genomic_DNA"/>
</dbReference>
<protein>
    <recommendedName>
        <fullName evidence="3">Transcription factor domain-containing protein</fullName>
    </recommendedName>
</protein>
<name>A0AAD6EAJ7_9EURO</name>
<dbReference type="CDD" id="cd12148">
    <property type="entry name" value="fungal_TF_MHR"/>
    <property type="match status" value="1"/>
</dbReference>
<organism evidence="1 2">
    <name type="scientific">Penicillium hordei</name>
    <dbReference type="NCBI Taxonomy" id="40994"/>
    <lineage>
        <taxon>Eukaryota</taxon>
        <taxon>Fungi</taxon>
        <taxon>Dikarya</taxon>
        <taxon>Ascomycota</taxon>
        <taxon>Pezizomycotina</taxon>
        <taxon>Eurotiomycetes</taxon>
        <taxon>Eurotiomycetidae</taxon>
        <taxon>Eurotiales</taxon>
        <taxon>Aspergillaceae</taxon>
        <taxon>Penicillium</taxon>
    </lineage>
</organism>
<reference evidence="1" key="1">
    <citation type="journal article" date="2023" name="IMA Fungus">
        <title>Comparative genomic study of the Penicillium genus elucidates a diverse pangenome and 15 lateral gene transfer events.</title>
        <authorList>
            <person name="Petersen C."/>
            <person name="Sorensen T."/>
            <person name="Nielsen M.R."/>
            <person name="Sondergaard T.E."/>
            <person name="Sorensen J.L."/>
            <person name="Fitzpatrick D.A."/>
            <person name="Frisvad J.C."/>
            <person name="Nielsen K.L."/>
        </authorList>
    </citation>
    <scope>NUCLEOTIDE SEQUENCE</scope>
    <source>
        <strain evidence="1">IBT 12815</strain>
    </source>
</reference>
<gene>
    <name evidence="1" type="ORF">N7537_004030</name>
</gene>